<dbReference type="Gene3D" id="3.40.50.1820">
    <property type="entry name" value="alpha/beta hydrolase"/>
    <property type="match status" value="1"/>
</dbReference>
<keyword evidence="2" id="KW-0378">Hydrolase</keyword>
<gene>
    <name evidence="2" type="ORF">BCR39DRAFT_525264</name>
</gene>
<evidence type="ECO:0000313" key="3">
    <source>
        <dbReference type="Proteomes" id="UP000193986"/>
    </source>
</evidence>
<keyword evidence="3" id="KW-1185">Reference proteome</keyword>
<dbReference type="PANTHER" id="PTHR43798">
    <property type="entry name" value="MONOACYLGLYCEROL LIPASE"/>
    <property type="match status" value="1"/>
</dbReference>
<protein>
    <submittedName>
        <fullName evidence="2">Alpha/Beta hydrolase protein</fullName>
    </submittedName>
</protein>
<evidence type="ECO:0000313" key="2">
    <source>
        <dbReference type="EMBL" id="ORY31761.1"/>
    </source>
</evidence>
<dbReference type="PANTHER" id="PTHR43798:SF33">
    <property type="entry name" value="HYDROLASE, PUTATIVE (AFU_ORTHOLOGUE AFUA_2G14860)-RELATED"/>
    <property type="match status" value="1"/>
</dbReference>
<dbReference type="Proteomes" id="UP000193986">
    <property type="component" value="Unassembled WGS sequence"/>
</dbReference>
<dbReference type="EMBL" id="MCFC01000013">
    <property type="protein sequence ID" value="ORY31761.1"/>
    <property type="molecule type" value="Genomic_DNA"/>
</dbReference>
<proteinExistence type="predicted"/>
<name>A0A1Y2BA79_9TREE</name>
<dbReference type="InterPro" id="IPR000073">
    <property type="entry name" value="AB_hydrolase_1"/>
</dbReference>
<comment type="caution">
    <text evidence="2">The sequence shown here is derived from an EMBL/GenBank/DDBJ whole genome shotgun (WGS) entry which is preliminary data.</text>
</comment>
<dbReference type="SUPFAM" id="SSF53474">
    <property type="entry name" value="alpha/beta-Hydrolases"/>
    <property type="match status" value="1"/>
</dbReference>
<organism evidence="2 3">
    <name type="scientific">Naematelia encephala</name>
    <dbReference type="NCBI Taxonomy" id="71784"/>
    <lineage>
        <taxon>Eukaryota</taxon>
        <taxon>Fungi</taxon>
        <taxon>Dikarya</taxon>
        <taxon>Basidiomycota</taxon>
        <taxon>Agaricomycotina</taxon>
        <taxon>Tremellomycetes</taxon>
        <taxon>Tremellales</taxon>
        <taxon>Naemateliaceae</taxon>
        <taxon>Naematelia</taxon>
    </lineage>
</organism>
<feature type="domain" description="AB hydrolase-1" evidence="1">
    <location>
        <begin position="33"/>
        <end position="205"/>
    </location>
</feature>
<dbReference type="AlphaFoldDB" id="A0A1Y2BA79"/>
<dbReference type="GO" id="GO:0016787">
    <property type="term" value="F:hydrolase activity"/>
    <property type="evidence" value="ECO:0007669"/>
    <property type="project" value="UniProtKB-KW"/>
</dbReference>
<dbReference type="Pfam" id="PF12697">
    <property type="entry name" value="Abhydrolase_6"/>
    <property type="match status" value="1"/>
</dbReference>
<dbReference type="InterPro" id="IPR029058">
    <property type="entry name" value="AB_hydrolase_fold"/>
</dbReference>
<evidence type="ECO:0000259" key="1">
    <source>
        <dbReference type="Pfam" id="PF12697"/>
    </source>
</evidence>
<dbReference type="GO" id="GO:0016020">
    <property type="term" value="C:membrane"/>
    <property type="evidence" value="ECO:0007669"/>
    <property type="project" value="TreeGrafter"/>
</dbReference>
<accession>A0A1Y2BA79</accession>
<reference evidence="2 3" key="1">
    <citation type="submission" date="2016-07" db="EMBL/GenBank/DDBJ databases">
        <title>Pervasive Adenine N6-methylation of Active Genes in Fungi.</title>
        <authorList>
            <consortium name="DOE Joint Genome Institute"/>
            <person name="Mondo S.J."/>
            <person name="Dannebaum R.O."/>
            <person name="Kuo R.C."/>
            <person name="Labutti K."/>
            <person name="Haridas S."/>
            <person name="Kuo A."/>
            <person name="Salamov A."/>
            <person name="Ahrendt S.R."/>
            <person name="Lipzen A."/>
            <person name="Sullivan W."/>
            <person name="Andreopoulos W.B."/>
            <person name="Clum A."/>
            <person name="Lindquist E."/>
            <person name="Daum C."/>
            <person name="Ramamoorthy G.K."/>
            <person name="Gryganskyi A."/>
            <person name="Culley D."/>
            <person name="Magnuson J.K."/>
            <person name="James T.Y."/>
            <person name="O'Malley M.A."/>
            <person name="Stajich J.E."/>
            <person name="Spatafora J.W."/>
            <person name="Visel A."/>
            <person name="Grigoriev I.V."/>
        </authorList>
    </citation>
    <scope>NUCLEOTIDE SEQUENCE [LARGE SCALE GENOMIC DNA]</scope>
    <source>
        <strain evidence="2 3">68-887.2</strain>
    </source>
</reference>
<dbReference type="InParanoid" id="A0A1Y2BA79"/>
<dbReference type="OrthoDB" id="294702at2759"/>
<sequence>MSSRLLPRKVRVNDSDIHVVETIPDTPSAAPTIVLVSGLGYTAATWAATQRLLPTTLRTFAYDRLGLNNSDPTTLDRHASLLAQELKDTLTACNVPTPYLLVGWSYGGCIIREYLEAFDEDVAGLVYVDANHERSHVERQWPVELTFRLDPKAFSIGDQTGLDNDHRCTSEEWDVLVKEQDRRNALAIGGPGEWTLYAASLDALGEHRQLDRRALGNRPISVIQANTTRDFQRILEAAKKSGRGTAEDHQEMEKFIEHFTAVELRLNYDMLRLSNIHRMVITSISGHFVPWVEPQLCVEEIKWCLDHLEKSH</sequence>
<dbReference type="STRING" id="71784.A0A1Y2BA79"/>
<dbReference type="InterPro" id="IPR050266">
    <property type="entry name" value="AB_hydrolase_sf"/>
</dbReference>